<dbReference type="Proteomes" id="UP000244441">
    <property type="component" value="Chromosome"/>
</dbReference>
<proteinExistence type="predicted"/>
<dbReference type="KEGG" id="cate:C2869_02335"/>
<protein>
    <submittedName>
        <fullName evidence="1">Uncharacterized protein</fullName>
    </submittedName>
</protein>
<gene>
    <name evidence="1" type="ORF">C2869_02335</name>
</gene>
<dbReference type="EMBL" id="CP026604">
    <property type="protein sequence ID" value="AWB65349.1"/>
    <property type="molecule type" value="Genomic_DNA"/>
</dbReference>
<sequence>MTQVQQFQQAFESQAYKALVEIYLQSNTDENLSQVDFLYQKYVSGGESQFDWFQKIVTKLWQVKPITSEFISFVKDVNRLGFVLTPFKDKFELDQVDVQQNNVLHYIFSVAAQTQENLPFNYIRSLALFESNQTLAVALSTLNNQLLSPLEVFLAAVKKIHALPEHEFSAFFGLIQMMEQRQQSLQAYAKVIEHIGHLYRSANRMPLREEQLVLLTAALYKVSAQQVCMDLNF</sequence>
<dbReference type="AlphaFoldDB" id="A0A2S0VME4"/>
<dbReference type="RefSeq" id="WP_108601426.1">
    <property type="nucleotide sequence ID" value="NZ_CP026604.1"/>
</dbReference>
<dbReference type="OrthoDB" id="6312086at2"/>
<keyword evidence="2" id="KW-1185">Reference proteome</keyword>
<name>A0A2S0VME4_9ALTE</name>
<reference evidence="1 2" key="1">
    <citation type="submission" date="2018-01" db="EMBL/GenBank/DDBJ databases">
        <title>Genome sequence of a Cantenovulum-like bacteria.</title>
        <authorList>
            <person name="Tan W.R."/>
            <person name="Lau N.-S."/>
            <person name="Go F."/>
            <person name="Amirul A.-A.A."/>
        </authorList>
    </citation>
    <scope>NUCLEOTIDE SEQUENCE [LARGE SCALE GENOMIC DNA]</scope>
    <source>
        <strain evidence="1 2">CCB-QB4</strain>
    </source>
</reference>
<evidence type="ECO:0000313" key="2">
    <source>
        <dbReference type="Proteomes" id="UP000244441"/>
    </source>
</evidence>
<organism evidence="1 2">
    <name type="scientific">Saccharobesus litoralis</name>
    <dbReference type="NCBI Taxonomy" id="2172099"/>
    <lineage>
        <taxon>Bacteria</taxon>
        <taxon>Pseudomonadati</taxon>
        <taxon>Pseudomonadota</taxon>
        <taxon>Gammaproteobacteria</taxon>
        <taxon>Alteromonadales</taxon>
        <taxon>Alteromonadaceae</taxon>
        <taxon>Saccharobesus</taxon>
    </lineage>
</organism>
<accession>A0A2S0VME4</accession>
<evidence type="ECO:0000313" key="1">
    <source>
        <dbReference type="EMBL" id="AWB65349.1"/>
    </source>
</evidence>